<dbReference type="Proteomes" id="UP000184204">
    <property type="component" value="Unassembled WGS sequence"/>
</dbReference>
<keyword evidence="3 6" id="KW-0812">Transmembrane</keyword>
<evidence type="ECO:0000256" key="6">
    <source>
        <dbReference type="SAM" id="Phobius"/>
    </source>
</evidence>
<feature type="transmembrane region" description="Helical" evidence="6">
    <location>
        <begin position="276"/>
        <end position="298"/>
    </location>
</feature>
<evidence type="ECO:0000256" key="3">
    <source>
        <dbReference type="ARBA" id="ARBA00022692"/>
    </source>
</evidence>
<dbReference type="PANTHER" id="PTHR32322">
    <property type="entry name" value="INNER MEMBRANE TRANSPORTER"/>
    <property type="match status" value="1"/>
</dbReference>
<evidence type="ECO:0000256" key="2">
    <source>
        <dbReference type="ARBA" id="ARBA00007362"/>
    </source>
</evidence>
<accession>A0A0X1U8I4</accession>
<feature type="transmembrane region" description="Helical" evidence="6">
    <location>
        <begin position="85"/>
        <end position="108"/>
    </location>
</feature>
<dbReference type="Pfam" id="PF00892">
    <property type="entry name" value="EamA"/>
    <property type="match status" value="2"/>
</dbReference>
<dbReference type="OrthoDB" id="67135at2"/>
<sequence length="311" mass="33914">MKLRDRGLAVFVIILWGINFTVIKFGINEMSPMLLVTLRYIFAALPAIFFVKRPDTNWKYIVAYGLAVGVGQFSCLFYAEYIGMPAGVASVVLQAQAFFTILLAGVLFKERIGAGQIAGLIVACMGLILISGSIGAQGGGTVIPGKAFLLTIIAALFWGISNIIIRYASKEAEEQGKNLNMFNMVIWSSSVPPIPMMMAALIIDKPVQVWYQLSHINVLALFSILYLAFFATLIGYGLWSTLLAKYPASKIAPLSLLVPVVGLTTAQKLLGEKLTTIQWIGGLIIIFGLLISNFSNLLRNTCFKNFGKSKI</sequence>
<dbReference type="GO" id="GO:0016020">
    <property type="term" value="C:membrane"/>
    <property type="evidence" value="ECO:0007669"/>
    <property type="project" value="UniProtKB-SubCell"/>
</dbReference>
<evidence type="ECO:0000256" key="1">
    <source>
        <dbReference type="ARBA" id="ARBA00004141"/>
    </source>
</evidence>
<comment type="subcellular location">
    <subcellularLocation>
        <location evidence="1">Membrane</location>
        <topology evidence="1">Multi-pass membrane protein</topology>
    </subcellularLocation>
</comment>
<evidence type="ECO:0000256" key="5">
    <source>
        <dbReference type="ARBA" id="ARBA00023136"/>
    </source>
</evidence>
<dbReference type="InterPro" id="IPR000620">
    <property type="entry name" value="EamA_dom"/>
</dbReference>
<reference evidence="11" key="3">
    <citation type="submission" date="2016-11" db="EMBL/GenBank/DDBJ databases">
        <authorList>
            <person name="Jaros S."/>
            <person name="Januszkiewicz K."/>
            <person name="Wedrychowicz H."/>
        </authorList>
    </citation>
    <scope>NUCLEOTIDE SEQUENCE [LARGE SCALE GENOMIC DNA]</scope>
    <source>
        <strain evidence="11">DSM 1682</strain>
    </source>
</reference>
<evidence type="ECO:0000256" key="4">
    <source>
        <dbReference type="ARBA" id="ARBA00022989"/>
    </source>
</evidence>
<feature type="domain" description="EamA" evidence="7">
    <location>
        <begin position="147"/>
        <end position="293"/>
    </location>
</feature>
<proteinExistence type="inferred from homology"/>
<feature type="transmembrane region" description="Helical" evidence="6">
    <location>
        <begin position="181"/>
        <end position="203"/>
    </location>
</feature>
<feature type="domain" description="EamA" evidence="7">
    <location>
        <begin position="8"/>
        <end position="131"/>
    </location>
</feature>
<feature type="transmembrane region" description="Helical" evidence="6">
    <location>
        <begin position="7"/>
        <end position="27"/>
    </location>
</feature>
<feature type="transmembrane region" description="Helical" evidence="6">
    <location>
        <begin position="117"/>
        <end position="136"/>
    </location>
</feature>
<dbReference type="PANTHER" id="PTHR32322:SF9">
    <property type="entry name" value="AMINO-ACID METABOLITE EFFLUX PUMP-RELATED"/>
    <property type="match status" value="1"/>
</dbReference>
<evidence type="ECO:0000313" key="10">
    <source>
        <dbReference type="Proteomes" id="UP000068026"/>
    </source>
</evidence>
<dbReference type="AlphaFoldDB" id="A0A0X1U8I4"/>
<dbReference type="KEGG" id="cpro:CPRO_16410"/>
<gene>
    <name evidence="8" type="primary">eamA_2</name>
    <name evidence="8" type="ORF">CPRO_16410</name>
    <name evidence="9" type="ORF">SAMN02745151_02840</name>
</gene>
<protein>
    <submittedName>
        <fullName evidence="8">Amino-acid metabolite efflux pump</fullName>
    </submittedName>
    <submittedName>
        <fullName evidence="9">O-acetylserine/cysteine efflux transporter</fullName>
    </submittedName>
</protein>
<reference evidence="8 10" key="1">
    <citation type="journal article" date="2016" name="Genome Announc.">
        <title>Complete Genome Sequence of the Amino Acid-Fermenting Clostridium propionicum X2 (DSM 1682).</title>
        <authorList>
            <person name="Poehlein A."/>
            <person name="Schlien K."/>
            <person name="Chowdhury N.P."/>
            <person name="Gottschalk G."/>
            <person name="Buckel W."/>
            <person name="Daniel R."/>
        </authorList>
    </citation>
    <scope>NUCLEOTIDE SEQUENCE [LARGE SCALE GENOMIC DNA]</scope>
    <source>
        <strain evidence="8 10">X2</strain>
    </source>
</reference>
<comment type="similarity">
    <text evidence="2">Belongs to the EamA transporter family.</text>
</comment>
<evidence type="ECO:0000313" key="11">
    <source>
        <dbReference type="Proteomes" id="UP000184204"/>
    </source>
</evidence>
<reference evidence="9" key="4">
    <citation type="submission" date="2016-11" db="EMBL/GenBank/DDBJ databases">
        <authorList>
            <person name="Varghese N."/>
            <person name="Submissions S."/>
        </authorList>
    </citation>
    <scope>NUCLEOTIDE SEQUENCE</scope>
    <source>
        <strain evidence="9">DSM 1682</strain>
    </source>
</reference>
<dbReference type="InterPro" id="IPR050638">
    <property type="entry name" value="AA-Vitamin_Transporters"/>
</dbReference>
<dbReference type="SUPFAM" id="SSF103481">
    <property type="entry name" value="Multidrug resistance efflux transporter EmrE"/>
    <property type="match status" value="2"/>
</dbReference>
<keyword evidence="5 6" id="KW-0472">Membrane</keyword>
<keyword evidence="4 6" id="KW-1133">Transmembrane helix</keyword>
<feature type="transmembrane region" description="Helical" evidence="6">
    <location>
        <begin position="33"/>
        <end position="51"/>
    </location>
</feature>
<name>A0A0X1U8I4_ANAPI</name>
<dbReference type="EMBL" id="FQUA01000018">
    <property type="protein sequence ID" value="SHF11869.1"/>
    <property type="molecule type" value="Genomic_DNA"/>
</dbReference>
<evidence type="ECO:0000259" key="7">
    <source>
        <dbReference type="Pfam" id="PF00892"/>
    </source>
</evidence>
<reference evidence="10" key="2">
    <citation type="submission" date="2016-01" db="EMBL/GenBank/DDBJ databases">
        <authorList>
            <person name="Poehlein A."/>
            <person name="Schlien K."/>
            <person name="Gottschalk G."/>
            <person name="Buckel W."/>
            <person name="Daniel R."/>
        </authorList>
    </citation>
    <scope>NUCLEOTIDE SEQUENCE [LARGE SCALE GENOMIC DNA]</scope>
    <source>
        <strain evidence="10">X2</strain>
    </source>
</reference>
<feature type="transmembrane region" description="Helical" evidence="6">
    <location>
        <begin position="148"/>
        <end position="169"/>
    </location>
</feature>
<evidence type="ECO:0000313" key="8">
    <source>
        <dbReference type="EMBL" id="AMJ41231.1"/>
    </source>
</evidence>
<feature type="transmembrane region" description="Helical" evidence="6">
    <location>
        <begin position="58"/>
        <end position="79"/>
    </location>
</feature>
<dbReference type="Proteomes" id="UP000068026">
    <property type="component" value="Chromosome"/>
</dbReference>
<keyword evidence="10" id="KW-1185">Reference proteome</keyword>
<feature type="transmembrane region" description="Helical" evidence="6">
    <location>
        <begin position="251"/>
        <end position="270"/>
    </location>
</feature>
<dbReference type="RefSeq" id="WP_066050076.1">
    <property type="nucleotide sequence ID" value="NZ_CP014223.1"/>
</dbReference>
<feature type="transmembrane region" description="Helical" evidence="6">
    <location>
        <begin position="215"/>
        <end position="239"/>
    </location>
</feature>
<dbReference type="EMBL" id="CP014223">
    <property type="protein sequence ID" value="AMJ41231.1"/>
    <property type="molecule type" value="Genomic_DNA"/>
</dbReference>
<dbReference type="InterPro" id="IPR037185">
    <property type="entry name" value="EmrE-like"/>
</dbReference>
<organism evidence="9 11">
    <name type="scientific">Anaerotignum propionicum DSM 1682</name>
    <dbReference type="NCBI Taxonomy" id="991789"/>
    <lineage>
        <taxon>Bacteria</taxon>
        <taxon>Bacillati</taxon>
        <taxon>Bacillota</taxon>
        <taxon>Clostridia</taxon>
        <taxon>Lachnospirales</taxon>
        <taxon>Anaerotignaceae</taxon>
        <taxon>Anaerotignum</taxon>
    </lineage>
</organism>
<evidence type="ECO:0000313" key="9">
    <source>
        <dbReference type="EMBL" id="SHF11869.1"/>
    </source>
</evidence>